<protein>
    <submittedName>
        <fullName evidence="1">Kinase-like domain-containing protein</fullName>
    </submittedName>
</protein>
<accession>A0ACB8A3Z3</accession>
<reference evidence="1" key="1">
    <citation type="journal article" date="2021" name="New Phytol.">
        <title>Evolutionary innovations through gain and loss of genes in the ectomycorrhizal Boletales.</title>
        <authorList>
            <person name="Wu G."/>
            <person name="Miyauchi S."/>
            <person name="Morin E."/>
            <person name="Kuo A."/>
            <person name="Drula E."/>
            <person name="Varga T."/>
            <person name="Kohler A."/>
            <person name="Feng B."/>
            <person name="Cao Y."/>
            <person name="Lipzen A."/>
            <person name="Daum C."/>
            <person name="Hundley H."/>
            <person name="Pangilinan J."/>
            <person name="Johnson J."/>
            <person name="Barry K."/>
            <person name="LaButti K."/>
            <person name="Ng V."/>
            <person name="Ahrendt S."/>
            <person name="Min B."/>
            <person name="Choi I.G."/>
            <person name="Park H."/>
            <person name="Plett J.M."/>
            <person name="Magnuson J."/>
            <person name="Spatafora J.W."/>
            <person name="Nagy L.G."/>
            <person name="Henrissat B."/>
            <person name="Grigoriev I.V."/>
            <person name="Yang Z.L."/>
            <person name="Xu J."/>
            <person name="Martin F.M."/>
        </authorList>
    </citation>
    <scope>NUCLEOTIDE SEQUENCE</scope>
    <source>
        <strain evidence="1">ATCC 28755</strain>
    </source>
</reference>
<keyword evidence="2" id="KW-1185">Reference proteome</keyword>
<name>A0ACB8A3Z3_9AGAM</name>
<sequence>MAVPAPERPANFYRLYPGLEEINYYRTGGYHPVHIGDIMHDRYRVINKLGYGGYSTVWLVKDLHLDRYAALKILAAEAPNSAAEADVLRHLKAVQASSPGIPGGEFVVRVFDEFTVDGPNGTHQCFVTEVLGPHLELQPIGTDDWRYPIDMAKRMVAQIAHGVAYLHRIGIVHGDLHLGNILMHAPAMENLSDHDVQTYFGEPRSGTPECNGRYSHLKHAPDPHVPRYVVSDDLSDELFALYFSTVHIKICDFGEAFLWHGAPQQRDLRTPTAHAAPEILFRDPVTPAVDVWSTAILAHCLLSGVYPFDPEPIGAVVHELAVKWGKLPDRWWAEWSARAEWYDDDDVYIGKVPRDLLERDMWELRITQRMEGPADEIVGLEALERRMLCYRVENRISADGVVRAISAGWLEGGEELRRQIRVYVGSVLDLRKNAFVFRPASKTAA</sequence>
<organism evidence="1 2">
    <name type="scientific">Hygrophoropsis aurantiaca</name>
    <dbReference type="NCBI Taxonomy" id="72124"/>
    <lineage>
        <taxon>Eukaryota</taxon>
        <taxon>Fungi</taxon>
        <taxon>Dikarya</taxon>
        <taxon>Basidiomycota</taxon>
        <taxon>Agaricomycotina</taxon>
        <taxon>Agaricomycetes</taxon>
        <taxon>Agaricomycetidae</taxon>
        <taxon>Boletales</taxon>
        <taxon>Coniophorineae</taxon>
        <taxon>Hygrophoropsidaceae</taxon>
        <taxon>Hygrophoropsis</taxon>
    </lineage>
</organism>
<evidence type="ECO:0000313" key="2">
    <source>
        <dbReference type="Proteomes" id="UP000790377"/>
    </source>
</evidence>
<proteinExistence type="predicted"/>
<comment type="caution">
    <text evidence="1">The sequence shown here is derived from an EMBL/GenBank/DDBJ whole genome shotgun (WGS) entry which is preliminary data.</text>
</comment>
<dbReference type="EMBL" id="MU267878">
    <property type="protein sequence ID" value="KAH7907717.1"/>
    <property type="molecule type" value="Genomic_DNA"/>
</dbReference>
<dbReference type="Proteomes" id="UP000790377">
    <property type="component" value="Unassembled WGS sequence"/>
</dbReference>
<gene>
    <name evidence="1" type="ORF">BJ138DRAFT_1128962</name>
</gene>
<evidence type="ECO:0000313" key="1">
    <source>
        <dbReference type="EMBL" id="KAH7907717.1"/>
    </source>
</evidence>